<gene>
    <name evidence="1" type="ORF">Pla52o_13610</name>
</gene>
<comment type="caution">
    <text evidence="1">The sequence shown here is derived from an EMBL/GenBank/DDBJ whole genome shotgun (WGS) entry which is preliminary data.</text>
</comment>
<reference evidence="1 2" key="1">
    <citation type="submission" date="2019-02" db="EMBL/GenBank/DDBJ databases">
        <title>Deep-cultivation of Planctomycetes and their phenomic and genomic characterization uncovers novel biology.</title>
        <authorList>
            <person name="Wiegand S."/>
            <person name="Jogler M."/>
            <person name="Boedeker C."/>
            <person name="Pinto D."/>
            <person name="Vollmers J."/>
            <person name="Rivas-Marin E."/>
            <person name="Kohn T."/>
            <person name="Peeters S.H."/>
            <person name="Heuer A."/>
            <person name="Rast P."/>
            <person name="Oberbeckmann S."/>
            <person name="Bunk B."/>
            <person name="Jeske O."/>
            <person name="Meyerdierks A."/>
            <person name="Storesund J.E."/>
            <person name="Kallscheuer N."/>
            <person name="Luecker S."/>
            <person name="Lage O.M."/>
            <person name="Pohl T."/>
            <person name="Merkel B.J."/>
            <person name="Hornburger P."/>
            <person name="Mueller R.-W."/>
            <person name="Bruemmer F."/>
            <person name="Labrenz M."/>
            <person name="Spormann A.M."/>
            <person name="Op Den Camp H."/>
            <person name="Overmann J."/>
            <person name="Amann R."/>
            <person name="Jetten M.S.M."/>
            <person name="Mascher T."/>
            <person name="Medema M.H."/>
            <person name="Devos D.P."/>
            <person name="Kaster A.-K."/>
            <person name="Ovreas L."/>
            <person name="Rohde M."/>
            <person name="Galperin M.Y."/>
            <person name="Jogler C."/>
        </authorList>
    </citation>
    <scope>NUCLEOTIDE SEQUENCE [LARGE SCALE GENOMIC DNA]</scope>
    <source>
        <strain evidence="1 2">Pla52o</strain>
    </source>
</reference>
<name>A0A5C6CNM0_9BACT</name>
<dbReference type="EMBL" id="SJPT01000002">
    <property type="protein sequence ID" value="TWU25064.1"/>
    <property type="molecule type" value="Genomic_DNA"/>
</dbReference>
<sequence>MPQTDGVDTEDCGTVETMLKRTVSMLTRLIARSESIRESSTTCDALDVREYRDAEYEYGRPREPWHALQGGLHGFCSGESFVRPPAISDVLELKHSCSYSGVSRYSYSYSKPPRSFRINRESSATCDALDVREYRDAEYDYGRPREPWHALQGGLHGF</sequence>
<organism evidence="1 2">
    <name type="scientific">Novipirellula galeiformis</name>
    <dbReference type="NCBI Taxonomy" id="2528004"/>
    <lineage>
        <taxon>Bacteria</taxon>
        <taxon>Pseudomonadati</taxon>
        <taxon>Planctomycetota</taxon>
        <taxon>Planctomycetia</taxon>
        <taxon>Pirellulales</taxon>
        <taxon>Pirellulaceae</taxon>
        <taxon>Novipirellula</taxon>
    </lineage>
</organism>
<dbReference type="AlphaFoldDB" id="A0A5C6CNM0"/>
<proteinExistence type="predicted"/>
<keyword evidence="2" id="KW-1185">Reference proteome</keyword>
<dbReference type="Proteomes" id="UP000316304">
    <property type="component" value="Unassembled WGS sequence"/>
</dbReference>
<evidence type="ECO:0000313" key="2">
    <source>
        <dbReference type="Proteomes" id="UP000316304"/>
    </source>
</evidence>
<evidence type="ECO:0000313" key="1">
    <source>
        <dbReference type="EMBL" id="TWU25064.1"/>
    </source>
</evidence>
<protein>
    <submittedName>
        <fullName evidence="1">Uncharacterized protein</fullName>
    </submittedName>
</protein>
<accession>A0A5C6CNM0</accession>